<protein>
    <submittedName>
        <fullName evidence="2">Uncharacterized protein</fullName>
    </submittedName>
</protein>
<dbReference type="RefSeq" id="WP_104120679.1">
    <property type="nucleotide sequence ID" value="NZ_PRKW01000002.1"/>
</dbReference>
<keyword evidence="3" id="KW-1185">Reference proteome</keyword>
<sequence>MALMGIDKAQPAHWLKDNQGALPSIIAVIGVTLFWVVGAIGGIRFLADASSPMAMLTGLYIGLAAVAVSIIIATLAVNDLTRRYARARNRRQR</sequence>
<keyword evidence="1" id="KW-0472">Membrane</keyword>
<accession>A0A2S5J052</accession>
<name>A0A2S5J052_9MICC</name>
<dbReference type="EMBL" id="PRKW01000002">
    <property type="protein sequence ID" value="PPB50189.1"/>
    <property type="molecule type" value="Genomic_DNA"/>
</dbReference>
<comment type="caution">
    <text evidence="2">The sequence shown here is derived from an EMBL/GenBank/DDBJ whole genome shotgun (WGS) entry which is preliminary data.</text>
</comment>
<organism evidence="2 3">
    <name type="scientific">Arthrobacter pityocampae</name>
    <dbReference type="NCBI Taxonomy" id="547334"/>
    <lineage>
        <taxon>Bacteria</taxon>
        <taxon>Bacillati</taxon>
        <taxon>Actinomycetota</taxon>
        <taxon>Actinomycetes</taxon>
        <taxon>Micrococcales</taxon>
        <taxon>Micrococcaceae</taxon>
        <taxon>Arthrobacter</taxon>
    </lineage>
</organism>
<reference evidence="2 3" key="1">
    <citation type="journal article" date="2014" name="Int. J. Syst. Evol. Microbiol.">
        <title>Arthrobacter pityocampae sp. nov., isolated from Thaumetopoea pityocampa (Lep., Thaumetopoeidae).</title>
        <authorList>
            <person name="Ince I.A."/>
            <person name="Demirbag Z."/>
            <person name="Kati H."/>
        </authorList>
    </citation>
    <scope>NUCLEOTIDE SEQUENCE [LARGE SCALE GENOMIC DNA]</scope>
    <source>
        <strain evidence="2 3">Tp2</strain>
    </source>
</reference>
<evidence type="ECO:0000313" key="2">
    <source>
        <dbReference type="EMBL" id="PPB50189.1"/>
    </source>
</evidence>
<dbReference type="Proteomes" id="UP000239297">
    <property type="component" value="Unassembled WGS sequence"/>
</dbReference>
<gene>
    <name evidence="2" type="ORF">C4K88_05895</name>
</gene>
<feature type="transmembrane region" description="Helical" evidence="1">
    <location>
        <begin position="59"/>
        <end position="81"/>
    </location>
</feature>
<evidence type="ECO:0000256" key="1">
    <source>
        <dbReference type="SAM" id="Phobius"/>
    </source>
</evidence>
<proteinExistence type="predicted"/>
<dbReference type="AlphaFoldDB" id="A0A2S5J052"/>
<evidence type="ECO:0000313" key="3">
    <source>
        <dbReference type="Proteomes" id="UP000239297"/>
    </source>
</evidence>
<keyword evidence="1" id="KW-0812">Transmembrane</keyword>
<feature type="transmembrane region" description="Helical" evidence="1">
    <location>
        <begin position="21"/>
        <end position="47"/>
    </location>
</feature>
<dbReference type="OrthoDB" id="4950433at2"/>
<keyword evidence="1" id="KW-1133">Transmembrane helix</keyword>